<comment type="caution">
    <text evidence="1">The sequence shown here is derived from an EMBL/GenBank/DDBJ whole genome shotgun (WGS) entry which is preliminary data.</text>
</comment>
<organism evidence="1 2">
    <name type="scientific">Neonectria magnoliae</name>
    <dbReference type="NCBI Taxonomy" id="2732573"/>
    <lineage>
        <taxon>Eukaryota</taxon>
        <taxon>Fungi</taxon>
        <taxon>Dikarya</taxon>
        <taxon>Ascomycota</taxon>
        <taxon>Pezizomycotina</taxon>
        <taxon>Sordariomycetes</taxon>
        <taxon>Hypocreomycetidae</taxon>
        <taxon>Hypocreales</taxon>
        <taxon>Nectriaceae</taxon>
        <taxon>Neonectria</taxon>
    </lineage>
</organism>
<proteinExistence type="predicted"/>
<reference evidence="1 2" key="1">
    <citation type="journal article" date="2025" name="Microbiol. Resour. Announc.">
        <title>Draft genome sequences for Neonectria magnoliae and Neonectria punicea, canker pathogens of Liriodendron tulipifera and Acer saccharum in West Virginia.</title>
        <authorList>
            <person name="Petronek H.M."/>
            <person name="Kasson M.T."/>
            <person name="Metheny A.M."/>
            <person name="Stauder C.M."/>
            <person name="Lovett B."/>
            <person name="Lynch S.C."/>
            <person name="Garnas J.R."/>
            <person name="Kasson L.R."/>
            <person name="Stajich J.E."/>
        </authorList>
    </citation>
    <scope>NUCLEOTIDE SEQUENCE [LARGE SCALE GENOMIC DNA]</scope>
    <source>
        <strain evidence="1 2">NRRL 64651</strain>
    </source>
</reference>
<name>A0ABR1IF85_9HYPO</name>
<protein>
    <submittedName>
        <fullName evidence="1">Uncharacterized protein</fullName>
    </submittedName>
</protein>
<accession>A0ABR1IF85</accession>
<keyword evidence="2" id="KW-1185">Reference proteome</keyword>
<dbReference type="Proteomes" id="UP001498421">
    <property type="component" value="Unassembled WGS sequence"/>
</dbReference>
<evidence type="ECO:0000313" key="2">
    <source>
        <dbReference type="Proteomes" id="UP001498421"/>
    </source>
</evidence>
<gene>
    <name evidence="1" type="ORF">QQZ08_001244</name>
</gene>
<dbReference type="EMBL" id="JAZAVK010000006">
    <property type="protein sequence ID" value="KAK7432298.1"/>
    <property type="molecule type" value="Genomic_DNA"/>
</dbReference>
<sequence>MSRASPPVCRTIEVEAGAFPPPATKLVITQHLEVSQDPPYWAWIIVGAFFDEEDNALWSTEVFVGHLDIQFESDDESTSSDSGLSEIRVGQEYTDVLDSEPELPSSEPFEEDLHEWYYHRSEIHRNFTQYSANSTIAPLAWDPTRQGPVPGQWQASFNPALRRWVHTWQPFY</sequence>
<evidence type="ECO:0000313" key="1">
    <source>
        <dbReference type="EMBL" id="KAK7432298.1"/>
    </source>
</evidence>